<dbReference type="RefSeq" id="WP_069857814.1">
    <property type="nucleotide sequence ID" value="NZ_BDFE01000015.1"/>
</dbReference>
<proteinExistence type="predicted"/>
<dbReference type="STRING" id="1592317.DPF_1028"/>
<evidence type="ECO:0000313" key="2">
    <source>
        <dbReference type="EMBL" id="GAU08322.1"/>
    </source>
</evidence>
<dbReference type="EMBL" id="BDFE01000015">
    <property type="protein sequence ID" value="GAU08322.1"/>
    <property type="molecule type" value="Genomic_DNA"/>
</dbReference>
<dbReference type="InterPro" id="IPR007844">
    <property type="entry name" value="AsmA"/>
</dbReference>
<organism evidence="2 3">
    <name type="scientific">Desulfoplanes formicivorans</name>
    <dbReference type="NCBI Taxonomy" id="1592317"/>
    <lineage>
        <taxon>Bacteria</taxon>
        <taxon>Pseudomonadati</taxon>
        <taxon>Thermodesulfobacteriota</taxon>
        <taxon>Desulfovibrionia</taxon>
        <taxon>Desulfovibrionales</taxon>
        <taxon>Desulfoplanaceae</taxon>
        <taxon>Desulfoplanes</taxon>
    </lineage>
</organism>
<dbReference type="GO" id="GO:0005886">
    <property type="term" value="C:plasma membrane"/>
    <property type="evidence" value="ECO:0007669"/>
    <property type="project" value="TreeGrafter"/>
</dbReference>
<sequence>MRWFLKIFLGILALFILAMALATILIDPDDLKPWLRTLVHQHTGLTLEIRKPLELSLFPRPELMARGVRLTVPGQPHNLPLVEAKQCVMGVSAWSIWSGGFDLSRIVIHGLTMDADLASQISPPDTQQTRSDSGPPSVTALPLAINHIQQLRITNATLTGLPDIFGTTRVLTIAELDVQGLGREVPAPARCRATCNNMALDLNGSLTLSRDLTTLLVQDIQARVTAPSPFLPTTSINTTLAGTLFLDPPNDRLVLRAVRATLPGLDILTSSTINWARPSWEGGVIVNAVFTQAARALGLAANNLTTLPRRVDLRTHFSLHPDTLALRDVHTVMDGQTLRGQARVSDFTRPSITFKAFGDHVNMGRYLPPAPDTDRTAEPPAWLKTARVRGSFSANRITLGSLVADNPQTLVRVNKGIVRIYPLKATIANGTMEANIRVNLNASPPTSTLRTHLKNIQIRDLVDTDQPSTALLGAMDMFFDLTWQDVPWRPHVATMHGQATIDAVNGTLVGVRIPGSKSPSPLTERMVPPGDIIPFSLLAARFDVESGVMKTRRFTLKNRSFTLTGRGTYDPGTDELGGILSLVNTTSRQTLQLQGSLNEPRLRRVPAP</sequence>
<feature type="domain" description="AsmA" evidence="1">
    <location>
        <begin position="1"/>
        <end position="114"/>
    </location>
</feature>
<protein>
    <recommendedName>
        <fullName evidence="1">AsmA domain-containing protein</fullName>
    </recommendedName>
</protein>
<evidence type="ECO:0000313" key="3">
    <source>
        <dbReference type="Proteomes" id="UP000095200"/>
    </source>
</evidence>
<dbReference type="Proteomes" id="UP000095200">
    <property type="component" value="Unassembled WGS sequence"/>
</dbReference>
<dbReference type="InterPro" id="IPR052894">
    <property type="entry name" value="AsmA-related"/>
</dbReference>
<dbReference type="AlphaFoldDB" id="A0A194AE16"/>
<dbReference type="PANTHER" id="PTHR30441:SF8">
    <property type="entry name" value="DUF748 DOMAIN-CONTAINING PROTEIN"/>
    <property type="match status" value="1"/>
</dbReference>
<accession>A0A194AE16</accession>
<evidence type="ECO:0000259" key="1">
    <source>
        <dbReference type="Pfam" id="PF05170"/>
    </source>
</evidence>
<comment type="caution">
    <text evidence="2">The sequence shown here is derived from an EMBL/GenBank/DDBJ whole genome shotgun (WGS) entry which is preliminary data.</text>
</comment>
<reference evidence="3" key="1">
    <citation type="submission" date="2016-06" db="EMBL/GenBank/DDBJ databases">
        <title>Draft genome sequence of Desulfoplanes formicivorans strain Pf12B.</title>
        <authorList>
            <person name="Watanabe M."/>
            <person name="Kojima H."/>
            <person name="Fukui M."/>
        </authorList>
    </citation>
    <scope>NUCLEOTIDE SEQUENCE [LARGE SCALE GENOMIC DNA]</scope>
    <source>
        <strain evidence="3">Pf12B</strain>
    </source>
</reference>
<dbReference type="OrthoDB" id="9766390at2"/>
<keyword evidence="3" id="KW-1185">Reference proteome</keyword>
<feature type="domain" description="AsmA" evidence="1">
    <location>
        <begin position="391"/>
        <end position="513"/>
    </location>
</feature>
<dbReference type="GO" id="GO:0090313">
    <property type="term" value="P:regulation of protein targeting to membrane"/>
    <property type="evidence" value="ECO:0007669"/>
    <property type="project" value="TreeGrafter"/>
</dbReference>
<dbReference type="PANTHER" id="PTHR30441">
    <property type="entry name" value="DUF748 DOMAIN-CONTAINING PROTEIN"/>
    <property type="match status" value="1"/>
</dbReference>
<gene>
    <name evidence="2" type="ORF">DPF_1028</name>
</gene>
<dbReference type="Pfam" id="PF05170">
    <property type="entry name" value="AsmA"/>
    <property type="match status" value="2"/>
</dbReference>
<name>A0A194AE16_9BACT</name>